<reference evidence="1" key="1">
    <citation type="journal article" date="2023" name="Plant J.">
        <title>Genome sequences and population genomics provide insights into the demographic history, inbreeding, and mutation load of two 'living fossil' tree species of Dipteronia.</title>
        <authorList>
            <person name="Feng Y."/>
            <person name="Comes H.P."/>
            <person name="Chen J."/>
            <person name="Zhu S."/>
            <person name="Lu R."/>
            <person name="Zhang X."/>
            <person name="Li P."/>
            <person name="Qiu J."/>
            <person name="Olsen K.M."/>
            <person name="Qiu Y."/>
        </authorList>
    </citation>
    <scope>NUCLEOTIDE SEQUENCE</scope>
    <source>
        <strain evidence="1">NBL</strain>
    </source>
</reference>
<sequence length="253" mass="29470">MGFAGKLVADSLGRSGGLCLFWMSTVDVSLMFFSPFHIDAAVTSHHCIKWRLTGFYRHPEADQPHHGWTLLQSLHSMAQLPWLCVGDFNEILSAEEKCGGQERLDRGVSCVDWKALVPNTIVHHLNYWKSDHRPLLVEVLMATERRYMEPKKRRRFHFETCWADRQECRDLVANAWRVYGTAIEGVVSTIRGCVKHLSVWNANSRQRFRKEIMNKRKELIMINSAGPPISWKDAMEIERQLDILLEEEETYWK</sequence>
<protein>
    <recommendedName>
        <fullName evidence="3">Endonuclease/exonuclease/phosphatase domain-containing protein</fullName>
    </recommendedName>
</protein>
<dbReference type="InterPro" id="IPR036691">
    <property type="entry name" value="Endo/exonu/phosph_ase_sf"/>
</dbReference>
<dbReference type="PANTHER" id="PTHR33710:SF62">
    <property type="entry name" value="DUF4283 DOMAIN PROTEIN"/>
    <property type="match status" value="1"/>
</dbReference>
<keyword evidence="2" id="KW-1185">Reference proteome</keyword>
<dbReference type="PANTHER" id="PTHR33710">
    <property type="entry name" value="BNAC02G09200D PROTEIN"/>
    <property type="match status" value="1"/>
</dbReference>
<evidence type="ECO:0000313" key="1">
    <source>
        <dbReference type="EMBL" id="KAK3212222.1"/>
    </source>
</evidence>
<proteinExistence type="predicted"/>
<dbReference type="Proteomes" id="UP001281410">
    <property type="component" value="Unassembled WGS sequence"/>
</dbReference>
<accession>A0AAE0AFD2</accession>
<dbReference type="AlphaFoldDB" id="A0AAE0AFD2"/>
<organism evidence="1 2">
    <name type="scientific">Dipteronia sinensis</name>
    <dbReference type="NCBI Taxonomy" id="43782"/>
    <lineage>
        <taxon>Eukaryota</taxon>
        <taxon>Viridiplantae</taxon>
        <taxon>Streptophyta</taxon>
        <taxon>Embryophyta</taxon>
        <taxon>Tracheophyta</taxon>
        <taxon>Spermatophyta</taxon>
        <taxon>Magnoliopsida</taxon>
        <taxon>eudicotyledons</taxon>
        <taxon>Gunneridae</taxon>
        <taxon>Pentapetalae</taxon>
        <taxon>rosids</taxon>
        <taxon>malvids</taxon>
        <taxon>Sapindales</taxon>
        <taxon>Sapindaceae</taxon>
        <taxon>Hippocastanoideae</taxon>
        <taxon>Acereae</taxon>
        <taxon>Dipteronia</taxon>
    </lineage>
</organism>
<name>A0AAE0AFD2_9ROSI</name>
<evidence type="ECO:0008006" key="3">
    <source>
        <dbReference type="Google" id="ProtNLM"/>
    </source>
</evidence>
<evidence type="ECO:0000313" key="2">
    <source>
        <dbReference type="Proteomes" id="UP001281410"/>
    </source>
</evidence>
<gene>
    <name evidence="1" type="ORF">Dsin_016928</name>
</gene>
<comment type="caution">
    <text evidence="1">The sequence shown here is derived from an EMBL/GenBank/DDBJ whole genome shotgun (WGS) entry which is preliminary data.</text>
</comment>
<dbReference type="SUPFAM" id="SSF56219">
    <property type="entry name" value="DNase I-like"/>
    <property type="match status" value="1"/>
</dbReference>
<dbReference type="EMBL" id="JANJYJ010000005">
    <property type="protein sequence ID" value="KAK3212222.1"/>
    <property type="molecule type" value="Genomic_DNA"/>
</dbReference>
<dbReference type="Gene3D" id="3.60.10.10">
    <property type="entry name" value="Endonuclease/exonuclease/phosphatase"/>
    <property type="match status" value="1"/>
</dbReference>